<evidence type="ECO:0008006" key="6">
    <source>
        <dbReference type="Google" id="ProtNLM"/>
    </source>
</evidence>
<dbReference type="InterPro" id="IPR043504">
    <property type="entry name" value="Peptidase_S1_PA_chymotrypsin"/>
</dbReference>
<dbReference type="OrthoDB" id="5121599at2"/>
<dbReference type="InterPro" id="IPR009003">
    <property type="entry name" value="Peptidase_S1_PA"/>
</dbReference>
<reference evidence="4 5" key="1">
    <citation type="submission" date="2019-03" db="EMBL/GenBank/DDBJ databases">
        <title>Draft genome sequences of novel Actinobacteria.</title>
        <authorList>
            <person name="Sahin N."/>
            <person name="Ay H."/>
            <person name="Saygin H."/>
        </authorList>
    </citation>
    <scope>NUCLEOTIDE SEQUENCE [LARGE SCALE GENOMIC DNA]</scope>
    <source>
        <strain evidence="4 5">DSM 41900</strain>
    </source>
</reference>
<evidence type="ECO:0000313" key="4">
    <source>
        <dbReference type="EMBL" id="TDC73146.1"/>
    </source>
</evidence>
<keyword evidence="5" id="KW-1185">Reference proteome</keyword>
<gene>
    <name evidence="4" type="ORF">E1283_19925</name>
</gene>
<dbReference type="EMBL" id="SMKI01000213">
    <property type="protein sequence ID" value="TDC73146.1"/>
    <property type="molecule type" value="Genomic_DNA"/>
</dbReference>
<proteinExistence type="predicted"/>
<dbReference type="Gene3D" id="2.40.10.10">
    <property type="entry name" value="Trypsin-like serine proteases"/>
    <property type="match status" value="2"/>
</dbReference>
<protein>
    <recommendedName>
        <fullName evidence="6">V8-like Glu-specific endopeptidase</fullName>
    </recommendedName>
</protein>
<name>A0A4R4TAU1_9ACTN</name>
<dbReference type="InterPro" id="IPR050966">
    <property type="entry name" value="Glutamyl_endopeptidase"/>
</dbReference>
<feature type="region of interest" description="Disordered" evidence="2">
    <location>
        <begin position="112"/>
        <end position="158"/>
    </location>
</feature>
<dbReference type="PROSITE" id="PS51257">
    <property type="entry name" value="PROKAR_LIPOPROTEIN"/>
    <property type="match status" value="1"/>
</dbReference>
<dbReference type="PANTHER" id="PTHR15462:SF19">
    <property type="entry name" value="PEPTIDASE S1 DOMAIN-CONTAINING PROTEIN"/>
    <property type="match status" value="1"/>
</dbReference>
<dbReference type="SUPFAM" id="SSF50494">
    <property type="entry name" value="Trypsin-like serine proteases"/>
    <property type="match status" value="1"/>
</dbReference>
<dbReference type="RefSeq" id="WP_132819460.1">
    <property type="nucleotide sequence ID" value="NZ_SMKI01000213.1"/>
</dbReference>
<keyword evidence="1 3" id="KW-0732">Signal</keyword>
<sequence>MSSIRRRPSRRRAALAATAMAACLALTVTACGGDEETNDDAQAPGDSSTEDPGSGRELQDVLDNLPFDFDVDAWLDGGWENWDQETWLSEIGDFVNPIIEGLWDTDRMGQAEDPEQSIDEDQIQEDPDAPQADDPMADRGITDPEPAPVEAVQVDTPYTDNGAPIGKVFFDSPEGPMVCSGTVVRDPNNPGQSNLVATAGHCVHAGTGGGWYRNISFVPAYNNNGLSAAEANNPANVGEVAPYGVFWATYVSTTQYWLDNGTTTGGEGAHGDFAVLSVEPEDGSGLSLEETVGAAVDVNFDAPAVSGLGPVSLYGFPAAAPYDGALMYRCDGTPGRLAIDSTMPVLYWVGCTMTGGSSGGPWLRTGDDGEAELISVNSIGPFESTWLAGPRLDVEAQDVLEYVSQQAG</sequence>
<feature type="chain" id="PRO_5020933072" description="V8-like Glu-specific endopeptidase" evidence="3">
    <location>
        <begin position="31"/>
        <end position="408"/>
    </location>
</feature>
<evidence type="ECO:0000313" key="5">
    <source>
        <dbReference type="Proteomes" id="UP000295345"/>
    </source>
</evidence>
<evidence type="ECO:0000256" key="1">
    <source>
        <dbReference type="ARBA" id="ARBA00022729"/>
    </source>
</evidence>
<dbReference type="AlphaFoldDB" id="A0A4R4TAU1"/>
<comment type="caution">
    <text evidence="4">The sequence shown here is derived from an EMBL/GenBank/DDBJ whole genome shotgun (WGS) entry which is preliminary data.</text>
</comment>
<feature type="compositionally biased region" description="Acidic residues" evidence="2">
    <location>
        <begin position="112"/>
        <end position="128"/>
    </location>
</feature>
<evidence type="ECO:0000256" key="3">
    <source>
        <dbReference type="SAM" id="SignalP"/>
    </source>
</evidence>
<evidence type="ECO:0000256" key="2">
    <source>
        <dbReference type="SAM" id="MobiDB-lite"/>
    </source>
</evidence>
<feature type="region of interest" description="Disordered" evidence="2">
    <location>
        <begin position="33"/>
        <end position="57"/>
    </location>
</feature>
<organism evidence="4 5">
    <name type="scientific">Streptomyces hainanensis</name>
    <dbReference type="NCBI Taxonomy" id="402648"/>
    <lineage>
        <taxon>Bacteria</taxon>
        <taxon>Bacillati</taxon>
        <taxon>Actinomycetota</taxon>
        <taxon>Actinomycetes</taxon>
        <taxon>Kitasatosporales</taxon>
        <taxon>Streptomycetaceae</taxon>
        <taxon>Streptomyces</taxon>
    </lineage>
</organism>
<dbReference type="Proteomes" id="UP000295345">
    <property type="component" value="Unassembled WGS sequence"/>
</dbReference>
<dbReference type="PANTHER" id="PTHR15462">
    <property type="entry name" value="SERINE PROTEASE"/>
    <property type="match status" value="1"/>
</dbReference>
<feature type="signal peptide" evidence="3">
    <location>
        <begin position="1"/>
        <end position="30"/>
    </location>
</feature>
<accession>A0A4R4TAU1</accession>